<comment type="caution">
    <text evidence="1">The sequence shown here is derived from an EMBL/GenBank/DDBJ whole genome shotgun (WGS) entry which is preliminary data.</text>
</comment>
<dbReference type="Proteomes" id="UP000077275">
    <property type="component" value="Unassembled WGS sequence"/>
</dbReference>
<dbReference type="PROSITE" id="PS51257">
    <property type="entry name" value="PROKAR_LIPOPROTEIN"/>
    <property type="match status" value="1"/>
</dbReference>
<evidence type="ECO:0000313" key="2">
    <source>
        <dbReference type="Proteomes" id="UP000077275"/>
    </source>
</evidence>
<name>A0A166FIU2_9EURY</name>
<proteinExistence type="predicted"/>
<sequence>MKTICSCDVVVGNGYVAVTGAYIQINTTGCSCDVVVGNVYVAVTIGVCIQINTN</sequence>
<dbReference type="STRING" id="47311.MBCUT_01070"/>
<evidence type="ECO:0000313" key="1">
    <source>
        <dbReference type="EMBL" id="KZX17721.1"/>
    </source>
</evidence>
<dbReference type="AlphaFoldDB" id="A0A166FIU2"/>
<accession>A0A166FIU2</accession>
<organism evidence="1 2">
    <name type="scientific">Methanobrevibacter cuticularis</name>
    <dbReference type="NCBI Taxonomy" id="47311"/>
    <lineage>
        <taxon>Archaea</taxon>
        <taxon>Methanobacteriati</taxon>
        <taxon>Methanobacteriota</taxon>
        <taxon>Methanomada group</taxon>
        <taxon>Methanobacteria</taxon>
        <taxon>Methanobacteriales</taxon>
        <taxon>Methanobacteriaceae</taxon>
        <taxon>Methanobrevibacter</taxon>
    </lineage>
</organism>
<reference evidence="1 2" key="1">
    <citation type="submission" date="2016-04" db="EMBL/GenBank/DDBJ databases">
        <title>Genome sequence of Methanobrevibacter cuticularis DSM 11139.</title>
        <authorList>
            <person name="Poehlein A."/>
            <person name="Seedorf H."/>
            <person name="Daniel R."/>
        </authorList>
    </citation>
    <scope>NUCLEOTIDE SEQUENCE [LARGE SCALE GENOMIC DNA]</scope>
    <source>
        <strain evidence="1 2">DSM 11139</strain>
    </source>
</reference>
<dbReference type="EMBL" id="LWMW01000014">
    <property type="protein sequence ID" value="KZX17721.1"/>
    <property type="molecule type" value="Genomic_DNA"/>
</dbReference>
<gene>
    <name evidence="1" type="ORF">MBCUT_01070</name>
</gene>
<protein>
    <submittedName>
        <fullName evidence="1">Uncharacterized protein</fullName>
    </submittedName>
</protein>
<keyword evidence="2" id="KW-1185">Reference proteome</keyword>